<dbReference type="EMBL" id="JALJOQ010000027">
    <property type="protein sequence ID" value="KAK9808067.1"/>
    <property type="molecule type" value="Genomic_DNA"/>
</dbReference>
<dbReference type="SUPFAM" id="SSF56672">
    <property type="entry name" value="DNA/RNA polymerases"/>
    <property type="match status" value="1"/>
</dbReference>
<feature type="domain" description="DNA-directed RNA polymerase N-terminal" evidence="10">
    <location>
        <begin position="94"/>
        <end position="632"/>
    </location>
</feature>
<sequence>MSHLLISFSAPVKSEEDLAARRLSDKQGSREYKKQLAYHHGELLRGLERIQERAEDMQQSAGGQIKLAWRMPIRHLLNDMKESQPDSMIVQKYLQELDMEEHSIRDMAFRNRKNVQAANDRGAITDLSPTRQLMQRWVQPLAREIQELQRLCKVAGRFTKRAVADALQDRLAEEQEGLQEGTLAHEAMSEGDLPLDGLPMQGAAAWDQEEETPSVKDPIAWEDWNERKRNQLIYSGKMIQGINPEELAGVVLHAVMGNLLVDQSRDLHKDNRSTGANHKMYEGYGKQGTMFLCMHVGRIVNEQLLLSKAEERIQQHNEWRKQVRALFRQLETAESRIEDPKKWNRNKKRRKVVEAIQAKMQERQDLAKVELLDVGSNDAYWSDKFWASKNPTMYKRKSMNGRPIHAKYRRRPEYLAQMAREIPWTTETRIKVGAVLVAMLINSATIPVPMKRSTRAAAVFEGHGSPAAEDGQEGYTTLNDTEEWGGGLKLYGEKEKSFFEEHAEAQREMSDGLETQDYVEVLRPAFRRIVQVIGFKDKRGYVEAHNAVLEKFNVLHGAQELFINRLMPMVIPPVPWTRPYGGGYLLWNSGVIRAHTKQQRTHLDDLHRRHDQPGADQPQIMQLYEALNALGEQGWRINKPVLAVIEAAWGLGGGFADLPTLLPQKIDVPVSKSPRFRTISSPGQLLLTMTSAESSNERWYRRYRTQQARKVEREQHSLRCDLEIKLNVARQVKDEECIYYPHNCDFRGRAYPMHLHMNHMSNDMCRSLLQFSDGRPLGPNGLHWLYVQLANSFGNGEDKKSFDDRHCFVVDNLDKVLHCATNPLADNPDSRWWLEADEPWQFLAHCMEVANAHASGCPEEFVSHHPVQLDGSCNGLQHYAALGRDFNGGAAVNLLASDKPQDVYTMLANRVRKEVQLDIDTRGEHSRERILNTRKQFEAQDEDNELTRKRKQRQLQQKLMQVSAADIHENARLILPHVDRKLVKQTVMTSVYGVTHQGARSQISNRLRERGVDAESDDFFSASNYATQITMLELGNMFVSARAVMAWLNACAGVIARGYRPKGQRGKKQDDNDVVKPAHVTWTNPMGLPVMQPYSNKKRKEVMTFLQVANIQGDGPVLSIAKQRQRSAFPPNYIHSIDSSHMMLTAIACKNAGLAFAGVHDSFWTHAATTDEMNRILRETFVELHSRPLLENLHNQFTAEHPQLAQHFPKLPKIPDPALNLEDVRDSPYFFS</sequence>
<evidence type="ECO:0000259" key="10">
    <source>
        <dbReference type="SMART" id="SM01311"/>
    </source>
</evidence>
<dbReference type="GO" id="GO:0006390">
    <property type="term" value="P:mitochondrial transcription"/>
    <property type="evidence" value="ECO:0007669"/>
    <property type="project" value="TreeGrafter"/>
</dbReference>
<dbReference type="FunFam" id="1.10.287.280:FF:000001">
    <property type="entry name" value="DNA-directed RNA polymerase"/>
    <property type="match status" value="1"/>
</dbReference>
<dbReference type="GO" id="GO:0003677">
    <property type="term" value="F:DNA binding"/>
    <property type="evidence" value="ECO:0007669"/>
    <property type="project" value="InterPro"/>
</dbReference>
<dbReference type="Gene3D" id="1.10.287.280">
    <property type="match status" value="1"/>
</dbReference>
<dbReference type="PANTHER" id="PTHR10102">
    <property type="entry name" value="DNA-DIRECTED RNA POLYMERASE, MITOCHONDRIAL"/>
    <property type="match status" value="1"/>
</dbReference>
<keyword evidence="7 9" id="KW-0804">Transcription</keyword>
<dbReference type="SMART" id="SM01311">
    <property type="entry name" value="RPOL_N"/>
    <property type="match status" value="1"/>
</dbReference>
<keyword evidence="4 9" id="KW-0808">Transferase</keyword>
<comment type="caution">
    <text evidence="11">The sequence shown here is derived from an EMBL/GenBank/DDBJ whole genome shotgun (WGS) entry which is preliminary data.</text>
</comment>
<dbReference type="GO" id="GO:0034245">
    <property type="term" value="C:mitochondrial DNA-directed RNA polymerase complex"/>
    <property type="evidence" value="ECO:0007669"/>
    <property type="project" value="TreeGrafter"/>
</dbReference>
<keyword evidence="6" id="KW-0809">Transit peptide</keyword>
<dbReference type="Gene3D" id="1.10.1320.10">
    <property type="entry name" value="DNA-directed RNA polymerase, N-terminal domain"/>
    <property type="match status" value="1"/>
</dbReference>
<keyword evidence="3 9" id="KW-0240">DNA-directed RNA polymerase</keyword>
<organism evidence="11 12">
    <name type="scientific">Symbiochloris irregularis</name>
    <dbReference type="NCBI Taxonomy" id="706552"/>
    <lineage>
        <taxon>Eukaryota</taxon>
        <taxon>Viridiplantae</taxon>
        <taxon>Chlorophyta</taxon>
        <taxon>core chlorophytes</taxon>
        <taxon>Trebouxiophyceae</taxon>
        <taxon>Trebouxiales</taxon>
        <taxon>Trebouxiaceae</taxon>
        <taxon>Symbiochloris</taxon>
    </lineage>
</organism>
<dbReference type="InterPro" id="IPR029262">
    <property type="entry name" value="RPOL_N"/>
</dbReference>
<keyword evidence="12" id="KW-1185">Reference proteome</keyword>
<evidence type="ECO:0000256" key="3">
    <source>
        <dbReference type="ARBA" id="ARBA00022478"/>
    </source>
</evidence>
<dbReference type="InterPro" id="IPR002092">
    <property type="entry name" value="DNA-dir_Rpol_phage-type"/>
</dbReference>
<proteinExistence type="inferred from homology"/>
<evidence type="ECO:0000256" key="4">
    <source>
        <dbReference type="ARBA" id="ARBA00022679"/>
    </source>
</evidence>
<dbReference type="InterPro" id="IPR046950">
    <property type="entry name" value="DNA-dir_Rpol_C_phage-type"/>
</dbReference>
<dbReference type="InterPro" id="IPR043502">
    <property type="entry name" value="DNA/RNA_pol_sf"/>
</dbReference>
<keyword evidence="5 9" id="KW-0548">Nucleotidyltransferase</keyword>
<dbReference type="Proteomes" id="UP001465755">
    <property type="component" value="Unassembled WGS sequence"/>
</dbReference>
<dbReference type="Pfam" id="PF14700">
    <property type="entry name" value="RPOL_N"/>
    <property type="match status" value="2"/>
</dbReference>
<evidence type="ECO:0000256" key="6">
    <source>
        <dbReference type="ARBA" id="ARBA00022946"/>
    </source>
</evidence>
<dbReference type="InterPro" id="IPR037159">
    <property type="entry name" value="RNA_POL_N_sf"/>
</dbReference>
<gene>
    <name evidence="11" type="ORF">WJX73_001423</name>
</gene>
<evidence type="ECO:0000256" key="2">
    <source>
        <dbReference type="ARBA" id="ARBA00012418"/>
    </source>
</evidence>
<accession>A0AAW1PGX1</accession>
<dbReference type="PROSITE" id="PS00489">
    <property type="entry name" value="RNA_POL_PHAGE_2"/>
    <property type="match status" value="1"/>
</dbReference>
<dbReference type="AlphaFoldDB" id="A0AAW1PGX1"/>
<comment type="catalytic activity">
    <reaction evidence="8 9">
        <text>RNA(n) + a ribonucleoside 5'-triphosphate = RNA(n+1) + diphosphate</text>
        <dbReference type="Rhea" id="RHEA:21248"/>
        <dbReference type="Rhea" id="RHEA-COMP:14527"/>
        <dbReference type="Rhea" id="RHEA-COMP:17342"/>
        <dbReference type="ChEBI" id="CHEBI:33019"/>
        <dbReference type="ChEBI" id="CHEBI:61557"/>
        <dbReference type="ChEBI" id="CHEBI:140395"/>
        <dbReference type="EC" id="2.7.7.6"/>
    </reaction>
</comment>
<dbReference type="GO" id="GO:0003899">
    <property type="term" value="F:DNA-directed RNA polymerase activity"/>
    <property type="evidence" value="ECO:0007669"/>
    <property type="project" value="UniProtKB-EC"/>
</dbReference>
<evidence type="ECO:0000256" key="7">
    <source>
        <dbReference type="ARBA" id="ARBA00023163"/>
    </source>
</evidence>
<evidence type="ECO:0000256" key="1">
    <source>
        <dbReference type="ARBA" id="ARBA00009493"/>
    </source>
</evidence>
<dbReference type="Gene3D" id="1.10.150.20">
    <property type="entry name" value="5' to 3' exonuclease, C-terminal subdomain"/>
    <property type="match status" value="1"/>
</dbReference>
<comment type="function">
    <text evidence="9">DNA-dependent RNA polymerase catalyzes the transcription of DNA into RNA using the four ribonucleoside triphosphates as substrates.</text>
</comment>
<evidence type="ECO:0000256" key="5">
    <source>
        <dbReference type="ARBA" id="ARBA00022695"/>
    </source>
</evidence>
<dbReference type="PROSITE" id="PS00900">
    <property type="entry name" value="RNA_POL_PHAGE_1"/>
    <property type="match status" value="1"/>
</dbReference>
<evidence type="ECO:0000256" key="9">
    <source>
        <dbReference type="RuleBase" id="RU003805"/>
    </source>
</evidence>
<dbReference type="Pfam" id="PF00940">
    <property type="entry name" value="RNA_pol"/>
    <property type="match status" value="1"/>
</dbReference>
<evidence type="ECO:0000313" key="12">
    <source>
        <dbReference type="Proteomes" id="UP001465755"/>
    </source>
</evidence>
<comment type="similarity">
    <text evidence="1 9">Belongs to the phage and mitochondrial RNA polymerase family.</text>
</comment>
<dbReference type="PANTHER" id="PTHR10102:SF0">
    <property type="entry name" value="DNA-DIRECTED RNA POLYMERASE, MITOCHONDRIAL"/>
    <property type="match status" value="1"/>
</dbReference>
<reference evidence="11 12" key="1">
    <citation type="journal article" date="2024" name="Nat. Commun.">
        <title>Phylogenomics reveals the evolutionary origins of lichenization in chlorophyte algae.</title>
        <authorList>
            <person name="Puginier C."/>
            <person name="Libourel C."/>
            <person name="Otte J."/>
            <person name="Skaloud P."/>
            <person name="Haon M."/>
            <person name="Grisel S."/>
            <person name="Petersen M."/>
            <person name="Berrin J.G."/>
            <person name="Delaux P.M."/>
            <person name="Dal Grande F."/>
            <person name="Keller J."/>
        </authorList>
    </citation>
    <scope>NUCLEOTIDE SEQUENCE [LARGE SCALE GENOMIC DNA]</scope>
    <source>
        <strain evidence="11 12">SAG 2036</strain>
    </source>
</reference>
<evidence type="ECO:0000256" key="8">
    <source>
        <dbReference type="ARBA" id="ARBA00048552"/>
    </source>
</evidence>
<evidence type="ECO:0000313" key="11">
    <source>
        <dbReference type="EMBL" id="KAK9808067.1"/>
    </source>
</evidence>
<name>A0AAW1PGX1_9CHLO</name>
<dbReference type="EC" id="2.7.7.6" evidence="2 9"/>
<protein>
    <recommendedName>
        <fullName evidence="2 9">DNA-directed RNA polymerase</fullName>
        <ecNumber evidence="2 9">2.7.7.6</ecNumber>
    </recommendedName>
</protein>